<protein>
    <submittedName>
        <fullName evidence="1">8261_t:CDS:1</fullName>
    </submittedName>
</protein>
<comment type="caution">
    <text evidence="1">The sequence shown here is derived from an EMBL/GenBank/DDBJ whole genome shotgun (WGS) entry which is preliminary data.</text>
</comment>
<evidence type="ECO:0000313" key="1">
    <source>
        <dbReference type="EMBL" id="CAG8523667.1"/>
    </source>
</evidence>
<dbReference type="EMBL" id="CAJVPM010005420">
    <property type="protein sequence ID" value="CAG8523667.1"/>
    <property type="molecule type" value="Genomic_DNA"/>
</dbReference>
<gene>
    <name evidence="1" type="ORF">SCALOS_LOCUS4170</name>
</gene>
<organism evidence="1 2">
    <name type="scientific">Scutellospora calospora</name>
    <dbReference type="NCBI Taxonomy" id="85575"/>
    <lineage>
        <taxon>Eukaryota</taxon>
        <taxon>Fungi</taxon>
        <taxon>Fungi incertae sedis</taxon>
        <taxon>Mucoromycota</taxon>
        <taxon>Glomeromycotina</taxon>
        <taxon>Glomeromycetes</taxon>
        <taxon>Diversisporales</taxon>
        <taxon>Gigasporaceae</taxon>
        <taxon>Scutellospora</taxon>
    </lineage>
</organism>
<sequence>MILGGETYYHVQADDIPLVENEYPEEILRYVSTNMSNLERVETLAILLKESKRYNLDLAPKLVPCRGELIELLISSGVGRYLEFKAMDKTYVYSVDAFYKVPCSKEDVFTNQSISLIDYTNLPDTYKDYEENSFVTFLTEKFKVEGKLLLAVLYAIALIRTDTMMVNISDLSYIALDFF</sequence>
<accession>A0ACA9LG43</accession>
<proteinExistence type="predicted"/>
<name>A0ACA9LG43_9GLOM</name>
<keyword evidence="2" id="KW-1185">Reference proteome</keyword>
<reference evidence="1" key="1">
    <citation type="submission" date="2021-06" db="EMBL/GenBank/DDBJ databases">
        <authorList>
            <person name="Kallberg Y."/>
            <person name="Tangrot J."/>
            <person name="Rosling A."/>
        </authorList>
    </citation>
    <scope>NUCLEOTIDE SEQUENCE</scope>
    <source>
        <strain evidence="1">AU212A</strain>
    </source>
</reference>
<feature type="non-terminal residue" evidence="1">
    <location>
        <position position="179"/>
    </location>
</feature>
<evidence type="ECO:0000313" key="2">
    <source>
        <dbReference type="Proteomes" id="UP000789860"/>
    </source>
</evidence>
<dbReference type="Proteomes" id="UP000789860">
    <property type="component" value="Unassembled WGS sequence"/>
</dbReference>